<organism evidence="2 3">
    <name type="scientific">Candidatus Avitreponema avistercoris</name>
    <dbReference type="NCBI Taxonomy" id="2840705"/>
    <lineage>
        <taxon>Bacteria</taxon>
        <taxon>Pseudomonadati</taxon>
        <taxon>Spirochaetota</taxon>
        <taxon>Spirochaetia</taxon>
        <taxon>Spirochaetales</taxon>
        <taxon>Candidatus Avitreponema</taxon>
    </lineage>
</organism>
<proteinExistence type="predicted"/>
<dbReference type="AlphaFoldDB" id="A0A9D9EMG1"/>
<feature type="transmembrane region" description="Helical" evidence="1">
    <location>
        <begin position="27"/>
        <end position="47"/>
    </location>
</feature>
<dbReference type="Proteomes" id="UP000823616">
    <property type="component" value="Unassembled WGS sequence"/>
</dbReference>
<dbReference type="EMBL" id="JADIMS010000092">
    <property type="protein sequence ID" value="MBO8450507.1"/>
    <property type="molecule type" value="Genomic_DNA"/>
</dbReference>
<evidence type="ECO:0000256" key="1">
    <source>
        <dbReference type="SAM" id="Phobius"/>
    </source>
</evidence>
<comment type="caution">
    <text evidence="2">The sequence shown here is derived from an EMBL/GenBank/DDBJ whole genome shotgun (WGS) entry which is preliminary data.</text>
</comment>
<keyword evidence="1" id="KW-1133">Transmembrane helix</keyword>
<evidence type="ECO:0000313" key="3">
    <source>
        <dbReference type="Proteomes" id="UP000823616"/>
    </source>
</evidence>
<keyword evidence="1" id="KW-0812">Transmembrane</keyword>
<sequence length="194" mass="20532">MTDKTTDKTERQNHSPNPQAAPVKWRVLSLCLAAVFSAVLFTVHAFAAGHCSTVIREEAHAVLREAFPVFFPGKETPLPGRNLDLRAGTAFQWVFPVEAPGPGLQSAYARDLVFVVPVNGLSGPELSVFYFSPGSGVLFLGNCHRTLPESPEAAGDTGISPGNLKKWTERIGETAAGIIARSSGMRAGSGGSAN</sequence>
<reference evidence="2" key="1">
    <citation type="submission" date="2020-10" db="EMBL/GenBank/DDBJ databases">
        <authorList>
            <person name="Gilroy R."/>
        </authorList>
    </citation>
    <scope>NUCLEOTIDE SEQUENCE</scope>
    <source>
        <strain evidence="2">B3-4054</strain>
    </source>
</reference>
<protein>
    <submittedName>
        <fullName evidence="2">Uncharacterized protein</fullName>
    </submittedName>
</protein>
<keyword evidence="1" id="KW-0472">Membrane</keyword>
<name>A0A9D9EMG1_9SPIR</name>
<reference evidence="2" key="2">
    <citation type="journal article" date="2021" name="PeerJ">
        <title>Extensive microbial diversity within the chicken gut microbiome revealed by metagenomics and culture.</title>
        <authorList>
            <person name="Gilroy R."/>
            <person name="Ravi A."/>
            <person name="Getino M."/>
            <person name="Pursley I."/>
            <person name="Horton D.L."/>
            <person name="Alikhan N.F."/>
            <person name="Baker D."/>
            <person name="Gharbi K."/>
            <person name="Hall N."/>
            <person name="Watson M."/>
            <person name="Adriaenssens E.M."/>
            <person name="Foster-Nyarko E."/>
            <person name="Jarju S."/>
            <person name="Secka A."/>
            <person name="Antonio M."/>
            <person name="Oren A."/>
            <person name="Chaudhuri R.R."/>
            <person name="La Ragione R."/>
            <person name="Hildebrand F."/>
            <person name="Pallen M.J."/>
        </authorList>
    </citation>
    <scope>NUCLEOTIDE SEQUENCE</scope>
    <source>
        <strain evidence="2">B3-4054</strain>
    </source>
</reference>
<gene>
    <name evidence="2" type="ORF">IAA96_05310</name>
</gene>
<evidence type="ECO:0000313" key="2">
    <source>
        <dbReference type="EMBL" id="MBO8450507.1"/>
    </source>
</evidence>
<accession>A0A9D9EMG1</accession>